<keyword evidence="10" id="KW-0407">Ion channel</keyword>
<keyword evidence="7 12" id="KW-1133">Transmembrane helix</keyword>
<keyword evidence="8" id="KW-0406">Ion transport</keyword>
<evidence type="ECO:0000256" key="7">
    <source>
        <dbReference type="ARBA" id="ARBA00022989"/>
    </source>
</evidence>
<evidence type="ECO:0000313" key="14">
    <source>
        <dbReference type="Proteomes" id="UP000288216"/>
    </source>
</evidence>
<evidence type="ECO:0000256" key="10">
    <source>
        <dbReference type="ARBA" id="ARBA00023303"/>
    </source>
</evidence>
<evidence type="ECO:0000256" key="2">
    <source>
        <dbReference type="ARBA" id="ARBA00006513"/>
    </source>
</evidence>
<feature type="transmembrane region" description="Helical" evidence="12">
    <location>
        <begin position="293"/>
        <end position="322"/>
    </location>
</feature>
<keyword evidence="6" id="KW-0375">Hydrogen ion transport</keyword>
<keyword evidence="4" id="KW-1003">Cell membrane</keyword>
<evidence type="ECO:0000256" key="8">
    <source>
        <dbReference type="ARBA" id="ARBA00023065"/>
    </source>
</evidence>
<evidence type="ECO:0000256" key="5">
    <source>
        <dbReference type="ARBA" id="ARBA00022692"/>
    </source>
</evidence>
<organism evidence="13 14">
    <name type="scientific">Scyliorhinus torazame</name>
    <name type="common">Cloudy catshark</name>
    <name type="synonym">Catulus torazame</name>
    <dbReference type="NCBI Taxonomy" id="75743"/>
    <lineage>
        <taxon>Eukaryota</taxon>
        <taxon>Metazoa</taxon>
        <taxon>Chordata</taxon>
        <taxon>Craniata</taxon>
        <taxon>Vertebrata</taxon>
        <taxon>Chondrichthyes</taxon>
        <taxon>Elasmobranchii</taxon>
        <taxon>Galeomorphii</taxon>
        <taxon>Galeoidea</taxon>
        <taxon>Carcharhiniformes</taxon>
        <taxon>Scyliorhinidae</taxon>
        <taxon>Scyliorhinus</taxon>
    </lineage>
</organism>
<accession>A0A401P0U0</accession>
<proteinExistence type="inferred from homology"/>
<keyword evidence="5 12" id="KW-0812">Transmembrane</keyword>
<dbReference type="GO" id="GO:0015252">
    <property type="term" value="F:proton channel activity"/>
    <property type="evidence" value="ECO:0007669"/>
    <property type="project" value="InterPro"/>
</dbReference>
<sequence length="600" mass="66432">MGERYRLEVLCPRKRRSNQCLADEDPNFGSFPKSSAESQPLKYAVTLSAQYGINVFVLGLVLTVAGTFHKAGVAQEHTLAYLSTLMAMQLAWMLWYFLRMHGKRGQVTEKDDHAGPRWLRGGLTLFAILSLVLDMFKIGYYIGYSSCLTVAKGVFPAVHAVHTLSQVYFLWFHAKDVIRTFQIIERFGMIHSVFTNLLLWVNGVIAESKHQLSDHQKRLAALGFANLTVEKAGPNCSCTISACAAFYKGFYYMYPFYIEYHVFASAMLYIMWKNVGRKMEHHRPPKLVFKTRYHILPGPVLGAAVFATTIGILVVYSIQVGYSKRHRQSAVTMFYLYSIAVLCLMSAASTTGLAVYRIDDGSIMDHSKNPSRKLDGCLLVSTACASWLLSWCSVLAAICAQAPLSHTWLSIPVSALVIIEKSVQNVFIIESLHRERDKGEGGELGRIQGALAGLAASSRLPDCGIVNRALEKAEQGGCCAAAGCITPSPGGSSSSSGVCSEQQSLPQTPADPFPLPNRGHTEKLDKKRIILKNITAFLFLCNISFWILPAFGAWPQFANGLEENVYGFETWILIVNLAMPFAIFYRMHASASLFEVFCAT</sequence>
<feature type="transmembrane region" description="Helical" evidence="12">
    <location>
        <begin position="43"/>
        <end position="66"/>
    </location>
</feature>
<dbReference type="PANTHER" id="PTHR21522">
    <property type="entry name" value="PROTON CHANNEL OTOP"/>
    <property type="match status" value="1"/>
</dbReference>
<dbReference type="GO" id="GO:0005886">
    <property type="term" value="C:plasma membrane"/>
    <property type="evidence" value="ECO:0007669"/>
    <property type="project" value="UniProtKB-SubCell"/>
</dbReference>
<feature type="transmembrane region" description="Helical" evidence="12">
    <location>
        <begin position="254"/>
        <end position="272"/>
    </location>
</feature>
<feature type="region of interest" description="Disordered" evidence="11">
    <location>
        <begin position="495"/>
        <end position="519"/>
    </location>
</feature>
<feature type="compositionally biased region" description="Polar residues" evidence="11">
    <location>
        <begin position="498"/>
        <end position="507"/>
    </location>
</feature>
<feature type="transmembrane region" description="Helical" evidence="12">
    <location>
        <begin position="377"/>
        <end position="403"/>
    </location>
</feature>
<evidence type="ECO:0000256" key="3">
    <source>
        <dbReference type="ARBA" id="ARBA00022448"/>
    </source>
</evidence>
<dbReference type="Proteomes" id="UP000288216">
    <property type="component" value="Unassembled WGS sequence"/>
</dbReference>
<dbReference type="GO" id="GO:0042472">
    <property type="term" value="P:inner ear morphogenesis"/>
    <property type="evidence" value="ECO:0007669"/>
    <property type="project" value="TreeGrafter"/>
</dbReference>
<feature type="transmembrane region" description="Helical" evidence="12">
    <location>
        <begin position="118"/>
        <end position="142"/>
    </location>
</feature>
<gene>
    <name evidence="13" type="ORF">scyTo_0010136</name>
</gene>
<dbReference type="AlphaFoldDB" id="A0A401P0U0"/>
<evidence type="ECO:0000256" key="6">
    <source>
        <dbReference type="ARBA" id="ARBA00022781"/>
    </source>
</evidence>
<evidence type="ECO:0000313" key="13">
    <source>
        <dbReference type="EMBL" id="GCB66717.1"/>
    </source>
</evidence>
<keyword evidence="3" id="KW-0813">Transport</keyword>
<evidence type="ECO:0000256" key="12">
    <source>
        <dbReference type="SAM" id="Phobius"/>
    </source>
</evidence>
<comment type="caution">
    <text evidence="13">The sequence shown here is derived from an EMBL/GenBank/DDBJ whole genome shotgun (WGS) entry which is preliminary data.</text>
</comment>
<comment type="subcellular location">
    <subcellularLocation>
        <location evidence="1">Cell membrane</location>
        <topology evidence="1">Multi-pass membrane protein</topology>
    </subcellularLocation>
</comment>
<feature type="transmembrane region" description="Helical" evidence="12">
    <location>
        <begin position="154"/>
        <end position="174"/>
    </location>
</feature>
<dbReference type="STRING" id="75743.A0A401P0U0"/>
<evidence type="ECO:0000256" key="4">
    <source>
        <dbReference type="ARBA" id="ARBA00022475"/>
    </source>
</evidence>
<feature type="transmembrane region" description="Helical" evidence="12">
    <location>
        <begin position="78"/>
        <end position="98"/>
    </location>
</feature>
<evidence type="ECO:0000256" key="9">
    <source>
        <dbReference type="ARBA" id="ARBA00023136"/>
    </source>
</evidence>
<dbReference type="OMA" id="IFYGMHA"/>
<keyword evidence="14" id="KW-1185">Reference proteome</keyword>
<reference evidence="13 14" key="1">
    <citation type="journal article" date="2018" name="Nat. Ecol. Evol.">
        <title>Shark genomes provide insights into elasmobranch evolution and the origin of vertebrates.</title>
        <authorList>
            <person name="Hara Y"/>
            <person name="Yamaguchi K"/>
            <person name="Onimaru K"/>
            <person name="Kadota M"/>
            <person name="Koyanagi M"/>
            <person name="Keeley SD"/>
            <person name="Tatsumi K"/>
            <person name="Tanaka K"/>
            <person name="Motone F"/>
            <person name="Kageyama Y"/>
            <person name="Nozu R"/>
            <person name="Adachi N"/>
            <person name="Nishimura O"/>
            <person name="Nakagawa R"/>
            <person name="Tanegashima C"/>
            <person name="Kiyatake I"/>
            <person name="Matsumoto R"/>
            <person name="Murakumo K"/>
            <person name="Nishida K"/>
            <person name="Terakita A"/>
            <person name="Kuratani S"/>
            <person name="Sato K"/>
            <person name="Hyodo S Kuraku.S."/>
        </authorList>
    </citation>
    <scope>NUCLEOTIDE SEQUENCE [LARGE SCALE GENOMIC DNA]</scope>
</reference>
<evidence type="ECO:0000256" key="11">
    <source>
        <dbReference type="SAM" id="MobiDB-lite"/>
    </source>
</evidence>
<evidence type="ECO:0008006" key="15">
    <source>
        <dbReference type="Google" id="ProtNLM"/>
    </source>
</evidence>
<name>A0A401P0U0_SCYTO</name>
<keyword evidence="9 12" id="KW-0472">Membrane</keyword>
<dbReference type="Pfam" id="PF03189">
    <property type="entry name" value="Otopetrin"/>
    <property type="match status" value="3"/>
</dbReference>
<dbReference type="OrthoDB" id="6429739at2759"/>
<dbReference type="EMBL" id="BFAA01004313">
    <property type="protein sequence ID" value="GCB66717.1"/>
    <property type="molecule type" value="Genomic_DNA"/>
</dbReference>
<feature type="transmembrane region" description="Helical" evidence="12">
    <location>
        <begin position="534"/>
        <end position="554"/>
    </location>
</feature>
<protein>
    <recommendedName>
        <fullName evidence="15">Otopetrin-1</fullName>
    </recommendedName>
</protein>
<dbReference type="PANTHER" id="PTHR21522:SF19">
    <property type="entry name" value="PROTON CHANNEL OTOP1"/>
    <property type="match status" value="1"/>
</dbReference>
<evidence type="ECO:0000256" key="1">
    <source>
        <dbReference type="ARBA" id="ARBA00004651"/>
    </source>
</evidence>
<comment type="similarity">
    <text evidence="2">Belongs to the otopetrin family.</text>
</comment>
<feature type="transmembrane region" description="Helical" evidence="12">
    <location>
        <begin position="566"/>
        <end position="585"/>
    </location>
</feature>
<feature type="transmembrane region" description="Helical" evidence="12">
    <location>
        <begin position="334"/>
        <end position="356"/>
    </location>
</feature>
<dbReference type="InterPro" id="IPR004878">
    <property type="entry name" value="Otopetrin"/>
</dbReference>